<keyword evidence="2" id="KW-1185">Reference proteome</keyword>
<keyword evidence="1" id="KW-0695">RNA-directed DNA polymerase</keyword>
<protein>
    <submittedName>
        <fullName evidence="1">Reverse transcriptase</fullName>
    </submittedName>
</protein>
<accession>A0A834WW55</accession>
<dbReference type="Proteomes" id="UP000634136">
    <property type="component" value="Unassembled WGS sequence"/>
</dbReference>
<keyword evidence="1" id="KW-0808">Transferase</keyword>
<reference evidence="1" key="1">
    <citation type="submission" date="2020-09" db="EMBL/GenBank/DDBJ databases">
        <title>Genome-Enabled Discovery of Anthraquinone Biosynthesis in Senna tora.</title>
        <authorList>
            <person name="Kang S.-H."/>
            <person name="Pandey R.P."/>
            <person name="Lee C.-M."/>
            <person name="Sim J.-S."/>
            <person name="Jeong J.-T."/>
            <person name="Choi B.-S."/>
            <person name="Jung M."/>
            <person name="Ginzburg D."/>
            <person name="Zhao K."/>
            <person name="Won S.Y."/>
            <person name="Oh T.-J."/>
            <person name="Yu Y."/>
            <person name="Kim N.-H."/>
            <person name="Lee O.R."/>
            <person name="Lee T.-H."/>
            <person name="Bashyal P."/>
            <person name="Kim T.-S."/>
            <person name="Lee W.-H."/>
            <person name="Kawkins C."/>
            <person name="Kim C.-K."/>
            <person name="Kim J.S."/>
            <person name="Ahn B.O."/>
            <person name="Rhee S.Y."/>
            <person name="Sohng J.K."/>
        </authorList>
    </citation>
    <scope>NUCLEOTIDE SEQUENCE</scope>
    <source>
        <tissue evidence="1">Leaf</tissue>
    </source>
</reference>
<dbReference type="AlphaFoldDB" id="A0A834WW55"/>
<comment type="caution">
    <text evidence="1">The sequence shown here is derived from an EMBL/GenBank/DDBJ whole genome shotgun (WGS) entry which is preliminary data.</text>
</comment>
<proteinExistence type="predicted"/>
<evidence type="ECO:0000313" key="1">
    <source>
        <dbReference type="EMBL" id="KAF7833404.1"/>
    </source>
</evidence>
<organism evidence="1 2">
    <name type="scientific">Senna tora</name>
    <dbReference type="NCBI Taxonomy" id="362788"/>
    <lineage>
        <taxon>Eukaryota</taxon>
        <taxon>Viridiplantae</taxon>
        <taxon>Streptophyta</taxon>
        <taxon>Embryophyta</taxon>
        <taxon>Tracheophyta</taxon>
        <taxon>Spermatophyta</taxon>
        <taxon>Magnoliopsida</taxon>
        <taxon>eudicotyledons</taxon>
        <taxon>Gunneridae</taxon>
        <taxon>Pentapetalae</taxon>
        <taxon>rosids</taxon>
        <taxon>fabids</taxon>
        <taxon>Fabales</taxon>
        <taxon>Fabaceae</taxon>
        <taxon>Caesalpinioideae</taxon>
        <taxon>Cassia clade</taxon>
        <taxon>Senna</taxon>
    </lineage>
</organism>
<evidence type="ECO:0000313" key="2">
    <source>
        <dbReference type="Proteomes" id="UP000634136"/>
    </source>
</evidence>
<dbReference type="OrthoDB" id="998851at2759"/>
<gene>
    <name evidence="1" type="ORF">G2W53_015737</name>
</gene>
<sequence>MSSRVVRAKYEDNPTLYFKDIFTDSSNGNREECRQFIQEAGITKLSARHTYILNRPFTNLEIETAVFQMDGSKAPGPDGFPPMFF</sequence>
<keyword evidence="1" id="KW-0548">Nucleotidyltransferase</keyword>
<name>A0A834WW55_9FABA</name>
<dbReference type="EMBL" id="JAAIUW010000005">
    <property type="protein sequence ID" value="KAF7833404.1"/>
    <property type="molecule type" value="Genomic_DNA"/>
</dbReference>
<dbReference type="GO" id="GO:0003964">
    <property type="term" value="F:RNA-directed DNA polymerase activity"/>
    <property type="evidence" value="ECO:0007669"/>
    <property type="project" value="UniProtKB-KW"/>
</dbReference>